<dbReference type="Proteomes" id="UP000297540">
    <property type="component" value="Unassembled WGS sequence"/>
</dbReference>
<keyword evidence="3 7" id="KW-0347">Helicase</keyword>
<comment type="caution">
    <text evidence="7">The sequence shown here is derived from an EMBL/GenBank/DDBJ whole genome shotgun (WGS) entry which is preliminary data.</text>
</comment>
<evidence type="ECO:0000259" key="6">
    <source>
        <dbReference type="PROSITE" id="PS51194"/>
    </source>
</evidence>
<dbReference type="Gene3D" id="3.40.50.300">
    <property type="entry name" value="P-loop containing nucleotide triphosphate hydrolases"/>
    <property type="match status" value="2"/>
</dbReference>
<proteinExistence type="predicted"/>
<evidence type="ECO:0000259" key="5">
    <source>
        <dbReference type="PROSITE" id="PS51192"/>
    </source>
</evidence>
<dbReference type="InterPro" id="IPR001650">
    <property type="entry name" value="Helicase_C-like"/>
</dbReference>
<feature type="domain" description="Helicase ATP-binding" evidence="5">
    <location>
        <begin position="165"/>
        <end position="295"/>
    </location>
</feature>
<keyword evidence="8" id="KW-1185">Reference proteome</keyword>
<dbReference type="GO" id="GO:0016787">
    <property type="term" value="F:hydrolase activity"/>
    <property type="evidence" value="ECO:0007669"/>
    <property type="project" value="UniProtKB-KW"/>
</dbReference>
<dbReference type="InterPro" id="IPR050474">
    <property type="entry name" value="Hel308_SKI2-like"/>
</dbReference>
<dbReference type="SMART" id="SM00487">
    <property type="entry name" value="DEXDc"/>
    <property type="match status" value="1"/>
</dbReference>
<dbReference type="PANTHER" id="PTHR47961">
    <property type="entry name" value="DNA POLYMERASE THETA, PUTATIVE (AFU_ORTHOLOGUE AFUA_1G05260)-RELATED"/>
    <property type="match status" value="1"/>
</dbReference>
<dbReference type="GO" id="GO:0005524">
    <property type="term" value="F:ATP binding"/>
    <property type="evidence" value="ECO:0007669"/>
    <property type="project" value="UniProtKB-KW"/>
</dbReference>
<keyword evidence="4" id="KW-0067">ATP-binding</keyword>
<dbReference type="PROSITE" id="PS51194">
    <property type="entry name" value="HELICASE_CTER"/>
    <property type="match status" value="1"/>
</dbReference>
<feature type="domain" description="Helicase C-terminal" evidence="6">
    <location>
        <begin position="395"/>
        <end position="591"/>
    </location>
</feature>
<protein>
    <submittedName>
        <fullName evidence="7">DEAD/DEAH box helicase</fullName>
    </submittedName>
</protein>
<gene>
    <name evidence="7" type="ORF">E2R66_16730</name>
</gene>
<dbReference type="EMBL" id="SOZE01000017">
    <property type="protein sequence ID" value="TFF36186.1"/>
    <property type="molecule type" value="Genomic_DNA"/>
</dbReference>
<dbReference type="RefSeq" id="WP_133232580.1">
    <property type="nucleotide sequence ID" value="NZ_SOZE01000017.1"/>
</dbReference>
<evidence type="ECO:0000256" key="2">
    <source>
        <dbReference type="ARBA" id="ARBA00022801"/>
    </source>
</evidence>
<accession>A0A4Y8SCW7</accession>
<name>A0A4Y8SCW7_9SPHI</name>
<dbReference type="InterPro" id="IPR014001">
    <property type="entry name" value="Helicase_ATP-bd"/>
</dbReference>
<evidence type="ECO:0000256" key="4">
    <source>
        <dbReference type="ARBA" id="ARBA00022840"/>
    </source>
</evidence>
<dbReference type="PANTHER" id="PTHR47961:SF6">
    <property type="entry name" value="DNA-DIRECTED DNA POLYMERASE"/>
    <property type="match status" value="1"/>
</dbReference>
<dbReference type="InterPro" id="IPR027417">
    <property type="entry name" value="P-loop_NTPase"/>
</dbReference>
<evidence type="ECO:0000256" key="3">
    <source>
        <dbReference type="ARBA" id="ARBA00022806"/>
    </source>
</evidence>
<dbReference type="OrthoDB" id="9812126at2"/>
<evidence type="ECO:0000256" key="1">
    <source>
        <dbReference type="ARBA" id="ARBA00022741"/>
    </source>
</evidence>
<dbReference type="GO" id="GO:0003676">
    <property type="term" value="F:nucleic acid binding"/>
    <property type="evidence" value="ECO:0007669"/>
    <property type="project" value="InterPro"/>
</dbReference>
<evidence type="ECO:0000313" key="7">
    <source>
        <dbReference type="EMBL" id="TFF36186.1"/>
    </source>
</evidence>
<evidence type="ECO:0000313" key="8">
    <source>
        <dbReference type="Proteomes" id="UP000297540"/>
    </source>
</evidence>
<keyword evidence="1" id="KW-0547">Nucleotide-binding</keyword>
<dbReference type="AlphaFoldDB" id="A0A4Y8SCW7"/>
<dbReference type="SUPFAM" id="SSF52540">
    <property type="entry name" value="P-loop containing nucleoside triphosphate hydrolases"/>
    <property type="match status" value="1"/>
</dbReference>
<dbReference type="InterPro" id="IPR011545">
    <property type="entry name" value="DEAD/DEAH_box_helicase_dom"/>
</dbReference>
<organism evidence="7 8">
    <name type="scientific">Mucilaginibacter psychrotolerans</name>
    <dbReference type="NCBI Taxonomy" id="1524096"/>
    <lineage>
        <taxon>Bacteria</taxon>
        <taxon>Pseudomonadati</taxon>
        <taxon>Bacteroidota</taxon>
        <taxon>Sphingobacteriia</taxon>
        <taxon>Sphingobacteriales</taxon>
        <taxon>Sphingobacteriaceae</taxon>
        <taxon>Mucilaginibacter</taxon>
    </lineage>
</organism>
<dbReference type="PROSITE" id="PS51192">
    <property type="entry name" value="HELICASE_ATP_BIND_1"/>
    <property type="match status" value="1"/>
</dbReference>
<sequence length="853" mass="96814">MGNGGIAQNVSTLNWEIMEMNEAKEVLNELLKIDLRSNALKFKFIPSYKFELNRDFVSDAIGVLDKLSQTQTEEADRYLVVISALFWTYAKPQWAGLQHYLILFLTRRGFAPTATMLDDGYGERKSFAGGGSLMNQFAISLGQISFEIWVAGRSFLITSFQKEVWDAITAQQMVGISAPTSAGKSYIILIKMMALLLEKKGTMFYIVPTLSLVAQVATDVKQQISSFQLEMTVETNYNPQRYTDNTIYVLTQGKAIAAFSQEERPFRHLRLLVVDEIQNVERVADANDQRAKILFDLMTEIKNSLVIDKIVISGPRVTNIDRLGKDIFGIDGYGASTRNSPVVNLTYALKKISNKEYRFKLYCDLNPEPLSLKIENQRLLEGYGQTRYTKKYMGFFNEFMACFDAGESNIIFSPTAGASRKMAEELRLSTDSINNPYLQELAGYLSETVHVDFALSNTVLGGIAYHNGKLPHHVRNAIEDGIRKQQIRNIVCTTTLLQGVNLPVKNIIIRNPNLSLIAHGGEQPKLTSYETANLRGRAGRLLKDFIGRTYVMDEDSFSKVDDRQTSLFENTEKNITVGYKDAFEGNKKNILNDLETGAGQTTANSDYSYLLTYVRQTILKYGSYAALRLKEVGIQLEPELVQAEFAILDKLEVDRKICLANRYWDPLDLNRMWQLSEKWVMPTSAAESFIASKLKNILLELKQYFPVYYNRLFDIQETDNGDPLLSACWHAENWLKGHSLKSILSGEYYDTNDKIERAIIMLQNKIAFGLPMLLKPLYDMRAPGQMFLRFIELGAYQPMIRRLIDLNIPRETAIAIDQKYSLGDADDIPAIKRALEAIKSQLSYFDQVQLQLL</sequence>
<dbReference type="GO" id="GO:0004386">
    <property type="term" value="F:helicase activity"/>
    <property type="evidence" value="ECO:0007669"/>
    <property type="project" value="UniProtKB-KW"/>
</dbReference>
<reference evidence="7 8" key="1">
    <citation type="journal article" date="2017" name="Int. J. Syst. Evol. Microbiol.">
        <title>Mucilaginibacterpsychrotolerans sp. nov., isolated from peatlands.</title>
        <authorList>
            <person name="Deng Y."/>
            <person name="Shen L."/>
            <person name="Xu B."/>
            <person name="Liu Y."/>
            <person name="Gu Z."/>
            <person name="Liu H."/>
            <person name="Zhou Y."/>
        </authorList>
    </citation>
    <scope>NUCLEOTIDE SEQUENCE [LARGE SCALE GENOMIC DNA]</scope>
    <source>
        <strain evidence="7 8">NH7-4</strain>
    </source>
</reference>
<keyword evidence="2" id="KW-0378">Hydrolase</keyword>
<dbReference type="Pfam" id="PF00270">
    <property type="entry name" value="DEAD"/>
    <property type="match status" value="1"/>
</dbReference>